<organism evidence="1 2">
    <name type="scientific">Herpetosiphon gulosus</name>
    <dbReference type="NCBI Taxonomy" id="1973496"/>
    <lineage>
        <taxon>Bacteria</taxon>
        <taxon>Bacillati</taxon>
        <taxon>Chloroflexota</taxon>
        <taxon>Chloroflexia</taxon>
        <taxon>Herpetosiphonales</taxon>
        <taxon>Herpetosiphonaceae</taxon>
        <taxon>Herpetosiphon</taxon>
    </lineage>
</organism>
<name>A0ABP9WVE2_9CHLR</name>
<comment type="caution">
    <text evidence="1">The sequence shown here is derived from an EMBL/GenBank/DDBJ whole genome shotgun (WGS) entry which is preliminary data.</text>
</comment>
<proteinExistence type="predicted"/>
<evidence type="ECO:0000313" key="1">
    <source>
        <dbReference type="EMBL" id="GAA5527180.1"/>
    </source>
</evidence>
<reference evidence="1 2" key="1">
    <citation type="submission" date="2024-02" db="EMBL/GenBank/DDBJ databases">
        <title>Herpetosiphon gulosus NBRC 112829.</title>
        <authorList>
            <person name="Ichikawa N."/>
            <person name="Katano-Makiyama Y."/>
            <person name="Hidaka K."/>
        </authorList>
    </citation>
    <scope>NUCLEOTIDE SEQUENCE [LARGE SCALE GENOMIC DNA]</scope>
    <source>
        <strain evidence="1 2">NBRC 112829</strain>
    </source>
</reference>
<evidence type="ECO:0000313" key="2">
    <source>
        <dbReference type="Proteomes" id="UP001428290"/>
    </source>
</evidence>
<sequence length="227" mass="26305">MSTHLLYLLKVNQFQNFEIDDLKRIFSEKYDNELGFGFNNYEFIDSHIYCTYVYSVNLRIKSFDEDVDMIISATRKVFYEINFILDLNNSIILVRGSADKIKRLNNTLSALSNNKLSIEHIIFDLGDIIRIIRYRSDKFILNGLIIKNYKPNESLSGRFAAKIQNQFIVPDLLDIYGVDVSEFTAICTIKDFDIQMRLSRLGALAVKGHNEGIKTLIQIIKDIVKEL</sequence>
<dbReference type="EMBL" id="BAABRU010000003">
    <property type="protein sequence ID" value="GAA5527180.1"/>
    <property type="molecule type" value="Genomic_DNA"/>
</dbReference>
<dbReference type="RefSeq" id="WP_345720820.1">
    <property type="nucleotide sequence ID" value="NZ_BAABRU010000003.1"/>
</dbReference>
<dbReference type="Proteomes" id="UP001428290">
    <property type="component" value="Unassembled WGS sequence"/>
</dbReference>
<accession>A0ABP9WVE2</accession>
<gene>
    <name evidence="1" type="ORF">Hgul01_00964</name>
</gene>
<keyword evidence="2" id="KW-1185">Reference proteome</keyword>
<protein>
    <submittedName>
        <fullName evidence="1">Uncharacterized protein</fullName>
    </submittedName>
</protein>